<evidence type="ECO:0000313" key="11">
    <source>
        <dbReference type="EMBL" id="ACB96894.1"/>
    </source>
</evidence>
<proteinExistence type="inferred from homology"/>
<dbReference type="Gene3D" id="3.40.470.10">
    <property type="entry name" value="Uracil-DNA glycosylase-like domain"/>
    <property type="match status" value="1"/>
</dbReference>
<keyword evidence="4" id="KW-0479">Metal-binding</keyword>
<dbReference type="Proteomes" id="UP000001695">
    <property type="component" value="Chromosome"/>
</dbReference>
<evidence type="ECO:0000256" key="3">
    <source>
        <dbReference type="ARBA" id="ARBA00022485"/>
    </source>
</evidence>
<evidence type="ECO:0000313" key="12">
    <source>
        <dbReference type="Proteomes" id="UP000001695"/>
    </source>
</evidence>
<dbReference type="SUPFAM" id="SSF52141">
    <property type="entry name" value="Uracil-DNA glycosylase-like"/>
    <property type="match status" value="1"/>
</dbReference>
<dbReference type="AlphaFoldDB" id="B2IDW2"/>
<accession>B2IDW2</accession>
<dbReference type="GO" id="GO:0051539">
    <property type="term" value="F:4 iron, 4 sulfur cluster binding"/>
    <property type="evidence" value="ECO:0007669"/>
    <property type="project" value="UniProtKB-KW"/>
</dbReference>
<dbReference type="HOGENOM" id="CLU_044815_1_3_5"/>
<feature type="domain" description="Uracil-DNA glycosylase-like" evidence="10">
    <location>
        <begin position="44"/>
        <end position="203"/>
    </location>
</feature>
<gene>
    <name evidence="11" type="ordered locus">Bind_3335</name>
</gene>
<name>B2IDW2_BEII9</name>
<dbReference type="NCBIfam" id="TIGR00758">
    <property type="entry name" value="UDG_fam4"/>
    <property type="match status" value="1"/>
</dbReference>
<evidence type="ECO:0000256" key="2">
    <source>
        <dbReference type="ARBA" id="ARBA00019403"/>
    </source>
</evidence>
<evidence type="ECO:0000256" key="8">
    <source>
        <dbReference type="ARBA" id="ARBA00023014"/>
    </source>
</evidence>
<evidence type="ECO:0000256" key="5">
    <source>
        <dbReference type="ARBA" id="ARBA00022763"/>
    </source>
</evidence>
<reference evidence="11 12" key="2">
    <citation type="journal article" date="2010" name="J. Bacteriol.">
        <title>Complete genome sequence of Beijerinckia indica subsp. indica.</title>
        <authorList>
            <person name="Tamas I."/>
            <person name="Dedysh S.N."/>
            <person name="Liesack W."/>
            <person name="Stott M.B."/>
            <person name="Alam M."/>
            <person name="Murrell J.C."/>
            <person name="Dunfield P.F."/>
        </authorList>
    </citation>
    <scope>NUCLEOTIDE SEQUENCE [LARGE SCALE GENOMIC DNA]</scope>
    <source>
        <strain evidence="12">ATCC 9039 / DSM 1715 / NCIMB 8712</strain>
    </source>
</reference>
<evidence type="ECO:0000256" key="4">
    <source>
        <dbReference type="ARBA" id="ARBA00022723"/>
    </source>
</evidence>
<keyword evidence="7" id="KW-0408">Iron</keyword>
<dbReference type="InterPro" id="IPR005273">
    <property type="entry name" value="Ura-DNA_glyco_family4"/>
</dbReference>
<keyword evidence="5" id="KW-0227">DNA damage</keyword>
<evidence type="ECO:0000256" key="6">
    <source>
        <dbReference type="ARBA" id="ARBA00022801"/>
    </source>
</evidence>
<keyword evidence="3" id="KW-0004">4Fe-4S</keyword>
<dbReference type="KEGG" id="bid:Bind_3335"/>
<dbReference type="NCBIfam" id="TIGR03914">
    <property type="entry name" value="UDG_fam_dom"/>
    <property type="match status" value="1"/>
</dbReference>
<keyword evidence="9" id="KW-0234">DNA repair</keyword>
<sequence length="211" mass="23525">MRSQASPIMRDGNIPLPKSLEALREAARTCQRCPLWKHATQTVFGEGPKDARLLIVGEQPGDKEDLQGHPFVGPAGLLLDKALGEVGIDRRRVYVTNAVKHFKFEPRGKRRMHKTPTTTEIKACRFWLEGEFALLEPKLVLALGATALHGLLGHVARIGEMRGEPIPFGDNAKLLVTTHPSAILRMKEPMRAQNYADFLNDLKRIPALLEE</sequence>
<dbReference type="eggNOG" id="COG1573">
    <property type="taxonomic scope" value="Bacteria"/>
</dbReference>
<dbReference type="EMBL" id="CP001016">
    <property type="protein sequence ID" value="ACB96894.1"/>
    <property type="molecule type" value="Genomic_DNA"/>
</dbReference>
<dbReference type="InterPro" id="IPR005122">
    <property type="entry name" value="Uracil-DNA_glycosylase-like"/>
</dbReference>
<dbReference type="PANTHER" id="PTHR33693:SF9">
    <property type="entry name" value="TYPE-4 URACIL-DNA GLYCOSYLASE"/>
    <property type="match status" value="1"/>
</dbReference>
<comment type="similarity">
    <text evidence="1">Belongs to the uracil-DNA glycosylase (UDG) superfamily. Type 4 (UDGa) family.</text>
</comment>
<evidence type="ECO:0000256" key="7">
    <source>
        <dbReference type="ARBA" id="ARBA00023004"/>
    </source>
</evidence>
<dbReference type="GO" id="GO:0097506">
    <property type="term" value="F:deaminated base DNA N-glycosylase activity"/>
    <property type="evidence" value="ECO:0007669"/>
    <property type="project" value="UniProtKB-ARBA"/>
</dbReference>
<dbReference type="STRING" id="395963.Bind_3335"/>
<dbReference type="CDD" id="cd10030">
    <property type="entry name" value="UDG-F4_TTUDGA_SPO1dp_like"/>
    <property type="match status" value="1"/>
</dbReference>
<dbReference type="Pfam" id="PF03167">
    <property type="entry name" value="UDG"/>
    <property type="match status" value="1"/>
</dbReference>
<dbReference type="InterPro" id="IPR036895">
    <property type="entry name" value="Uracil-DNA_glycosylase-like_sf"/>
</dbReference>
<keyword evidence="6" id="KW-0378">Hydrolase</keyword>
<dbReference type="RefSeq" id="WP_012386242.1">
    <property type="nucleotide sequence ID" value="NC_010581.1"/>
</dbReference>
<organism evidence="11 12">
    <name type="scientific">Beijerinckia indica subsp. indica (strain ATCC 9039 / DSM 1715 / NCIMB 8712)</name>
    <dbReference type="NCBI Taxonomy" id="395963"/>
    <lineage>
        <taxon>Bacteria</taxon>
        <taxon>Pseudomonadati</taxon>
        <taxon>Pseudomonadota</taxon>
        <taxon>Alphaproteobacteria</taxon>
        <taxon>Hyphomicrobiales</taxon>
        <taxon>Beijerinckiaceae</taxon>
        <taxon>Beijerinckia</taxon>
    </lineage>
</organism>
<protein>
    <recommendedName>
        <fullName evidence="2">Type-4 uracil-DNA glycosylase</fullName>
    </recommendedName>
</protein>
<keyword evidence="12" id="KW-1185">Reference proteome</keyword>
<dbReference type="GO" id="GO:0046872">
    <property type="term" value="F:metal ion binding"/>
    <property type="evidence" value="ECO:0007669"/>
    <property type="project" value="UniProtKB-KW"/>
</dbReference>
<evidence type="ECO:0000256" key="9">
    <source>
        <dbReference type="ARBA" id="ARBA00023204"/>
    </source>
</evidence>
<evidence type="ECO:0000256" key="1">
    <source>
        <dbReference type="ARBA" id="ARBA00006521"/>
    </source>
</evidence>
<dbReference type="SMART" id="SM00986">
    <property type="entry name" value="UDG"/>
    <property type="match status" value="1"/>
</dbReference>
<dbReference type="InterPro" id="IPR051536">
    <property type="entry name" value="UDG_Type-4/5"/>
</dbReference>
<dbReference type="PANTHER" id="PTHR33693">
    <property type="entry name" value="TYPE-5 URACIL-DNA GLYCOSYLASE"/>
    <property type="match status" value="1"/>
</dbReference>
<dbReference type="GO" id="GO:0006281">
    <property type="term" value="P:DNA repair"/>
    <property type="evidence" value="ECO:0007669"/>
    <property type="project" value="UniProtKB-KW"/>
</dbReference>
<reference evidence="12" key="1">
    <citation type="submission" date="2008-03" db="EMBL/GenBank/DDBJ databases">
        <title>Complete sequence of chromosome of Beijerinckia indica subsp. indica ATCC 9039.</title>
        <authorList>
            <consortium name="US DOE Joint Genome Institute"/>
            <person name="Copeland A."/>
            <person name="Lucas S."/>
            <person name="Lapidus A."/>
            <person name="Glavina del Rio T."/>
            <person name="Dalin E."/>
            <person name="Tice H."/>
            <person name="Bruce D."/>
            <person name="Goodwin L."/>
            <person name="Pitluck S."/>
            <person name="LaButti K."/>
            <person name="Schmutz J."/>
            <person name="Larimer F."/>
            <person name="Land M."/>
            <person name="Hauser L."/>
            <person name="Kyrpides N."/>
            <person name="Mikhailova N."/>
            <person name="Dunfield P.F."/>
            <person name="Dedysh S.N."/>
            <person name="Liesack W."/>
            <person name="Saw J.H."/>
            <person name="Alam M."/>
            <person name="Chen Y."/>
            <person name="Murrell J.C."/>
            <person name="Richardson P."/>
        </authorList>
    </citation>
    <scope>NUCLEOTIDE SEQUENCE [LARGE SCALE GENOMIC DNA]</scope>
    <source>
        <strain evidence="12">ATCC 9039 / DSM 1715 / NCIMB 8712</strain>
    </source>
</reference>
<evidence type="ECO:0000259" key="10">
    <source>
        <dbReference type="SMART" id="SM00986"/>
    </source>
</evidence>
<dbReference type="SMART" id="SM00987">
    <property type="entry name" value="UreE_C"/>
    <property type="match status" value="1"/>
</dbReference>
<dbReference type="OrthoDB" id="5290748at2"/>
<keyword evidence="8" id="KW-0411">Iron-sulfur</keyword>